<sequence>MRLWHEDLIGKLPRAQLLGQHRECCALRGKGWGKKHATVNYVFEYHPMKLVRYHLLIIEEMKNRGYNVDILWEDPLYRGKQSERWEEEFIASLDEYGRYDEHDDAYMEECTQNLASKGIHIIIAEKDQGSAI</sequence>
<dbReference type="RefSeq" id="WP_191799911.1">
    <property type="nucleotide sequence ID" value="NZ_JACSQL010000004.1"/>
</dbReference>
<organism evidence="1 2">
    <name type="scientific">Paenibacillus gallinarum</name>
    <dbReference type="NCBI Taxonomy" id="2762232"/>
    <lineage>
        <taxon>Bacteria</taxon>
        <taxon>Bacillati</taxon>
        <taxon>Bacillota</taxon>
        <taxon>Bacilli</taxon>
        <taxon>Bacillales</taxon>
        <taxon>Paenibacillaceae</taxon>
        <taxon>Paenibacillus</taxon>
    </lineage>
</organism>
<dbReference type="NCBIfam" id="TIGR02328">
    <property type="entry name" value="TIGR02328 family protein"/>
    <property type="match status" value="1"/>
</dbReference>
<accession>A0ABR8SYR3</accession>
<dbReference type="InterPro" id="IPR004260">
    <property type="entry name" value="Pyr-dimer_DNA_glycosylase"/>
</dbReference>
<dbReference type="InterPro" id="IPR012650">
    <property type="entry name" value="CHP02328"/>
</dbReference>
<dbReference type="EMBL" id="JACSQL010000004">
    <property type="protein sequence ID" value="MBD7968645.1"/>
    <property type="molecule type" value="Genomic_DNA"/>
</dbReference>
<dbReference type="Pfam" id="PF03013">
    <property type="entry name" value="Pyr_excise"/>
    <property type="match status" value="1"/>
</dbReference>
<dbReference type="Proteomes" id="UP000608071">
    <property type="component" value="Unassembled WGS sequence"/>
</dbReference>
<protein>
    <recommendedName>
        <fullName evidence="3">Pyrimidine dimer DNA glycosylase</fullName>
    </recommendedName>
</protein>
<gene>
    <name evidence="1" type="ORF">H9647_11285</name>
</gene>
<keyword evidence="2" id="KW-1185">Reference proteome</keyword>
<name>A0ABR8SYR3_9BACL</name>
<proteinExistence type="predicted"/>
<comment type="caution">
    <text evidence="1">The sequence shown here is derived from an EMBL/GenBank/DDBJ whole genome shotgun (WGS) entry which is preliminary data.</text>
</comment>
<evidence type="ECO:0008006" key="3">
    <source>
        <dbReference type="Google" id="ProtNLM"/>
    </source>
</evidence>
<evidence type="ECO:0000313" key="2">
    <source>
        <dbReference type="Proteomes" id="UP000608071"/>
    </source>
</evidence>
<reference evidence="1 2" key="1">
    <citation type="submission" date="2020-08" db="EMBL/GenBank/DDBJ databases">
        <title>A Genomic Blueprint of the Chicken Gut Microbiome.</title>
        <authorList>
            <person name="Gilroy R."/>
            <person name="Ravi A."/>
            <person name="Getino M."/>
            <person name="Pursley I."/>
            <person name="Horton D.L."/>
            <person name="Alikhan N.-F."/>
            <person name="Baker D."/>
            <person name="Gharbi K."/>
            <person name="Hall N."/>
            <person name="Watson M."/>
            <person name="Adriaenssens E.M."/>
            <person name="Foster-Nyarko E."/>
            <person name="Jarju S."/>
            <person name="Secka A."/>
            <person name="Antonio M."/>
            <person name="Oren A."/>
            <person name="Chaudhuri R."/>
            <person name="La Ragione R.M."/>
            <person name="Hildebrand F."/>
            <person name="Pallen M.J."/>
        </authorList>
    </citation>
    <scope>NUCLEOTIDE SEQUENCE [LARGE SCALE GENOMIC DNA]</scope>
    <source>
        <strain evidence="1 2">Sa2BVA9</strain>
    </source>
</reference>
<evidence type="ECO:0000313" key="1">
    <source>
        <dbReference type="EMBL" id="MBD7968645.1"/>
    </source>
</evidence>